<proteinExistence type="inferred from homology"/>
<dbReference type="InterPro" id="IPR000286">
    <property type="entry name" value="HDACs"/>
</dbReference>
<protein>
    <recommendedName>
        <fullName evidence="3">Acetoin utilization protein AcuC</fullName>
    </recommendedName>
</protein>
<dbReference type="Proteomes" id="UP000306416">
    <property type="component" value="Unassembled WGS sequence"/>
</dbReference>
<keyword evidence="5" id="KW-0378">Hydrolase</keyword>
<dbReference type="InterPro" id="IPR023696">
    <property type="entry name" value="Ureohydrolase_dom_sf"/>
</dbReference>
<keyword evidence="8" id="KW-1185">Reference proteome</keyword>
<dbReference type="GO" id="GO:0045150">
    <property type="term" value="P:acetoin catabolic process"/>
    <property type="evidence" value="ECO:0007669"/>
    <property type="project" value="UniProtKB-UniPathway"/>
</dbReference>
<gene>
    <name evidence="7" type="ORF">E4633_13300</name>
</gene>
<dbReference type="RefSeq" id="WP_135870796.1">
    <property type="nucleotide sequence ID" value="NZ_SRSC01000003.1"/>
</dbReference>
<feature type="domain" description="Histone deacetylase" evidence="6">
    <location>
        <begin position="22"/>
        <end position="312"/>
    </location>
</feature>
<name>A0A4S1CDM7_9BACT</name>
<dbReference type="InterPro" id="IPR003085">
    <property type="entry name" value="AcuC"/>
</dbReference>
<dbReference type="SUPFAM" id="SSF52768">
    <property type="entry name" value="Arginase/deacetylase"/>
    <property type="match status" value="1"/>
</dbReference>
<dbReference type="AlphaFoldDB" id="A0A4S1CDM7"/>
<dbReference type="PRINTS" id="PR01271">
    <property type="entry name" value="HISDACETLASE"/>
</dbReference>
<dbReference type="PRINTS" id="PR01270">
    <property type="entry name" value="HDASUPER"/>
</dbReference>
<dbReference type="PANTHER" id="PTHR10625:SF10">
    <property type="entry name" value="HISTONE DEACETYLASE HDAC1"/>
    <property type="match status" value="1"/>
</dbReference>
<dbReference type="GO" id="GO:0040029">
    <property type="term" value="P:epigenetic regulation of gene expression"/>
    <property type="evidence" value="ECO:0007669"/>
    <property type="project" value="TreeGrafter"/>
</dbReference>
<dbReference type="UniPathway" id="UPA00040"/>
<dbReference type="InterPro" id="IPR037138">
    <property type="entry name" value="His_deacetylse_dom_sf"/>
</dbReference>
<dbReference type="InterPro" id="IPR003084">
    <property type="entry name" value="HDAC_I/II"/>
</dbReference>
<dbReference type="PANTHER" id="PTHR10625">
    <property type="entry name" value="HISTONE DEACETYLASE HDAC1-RELATED"/>
    <property type="match status" value="1"/>
</dbReference>
<comment type="caution">
    <text evidence="7">The sequence shown here is derived from an EMBL/GenBank/DDBJ whole genome shotgun (WGS) entry which is preliminary data.</text>
</comment>
<evidence type="ECO:0000256" key="3">
    <source>
        <dbReference type="ARBA" id="ARBA00020218"/>
    </source>
</evidence>
<sequence>MSRKTALIACADLSGFCYGEQHPFKVQRYRLAHDLMAAYGLLDLPGMSEVRPRPVDEKELLGAHSAEYLDRLREFSEAQEPRADFRYGLGDVENPIFPGVYDWACLGVSGTLEAARLVTEEGFAAAFNLLGGYHHAQKGRASGFSYLNDAVVAINYLRERGKRVVYLDLDAHHGDGVQNAFYDCDRVLTISLHESGVYFFPGTGFENETGEGRGKGYSVNLPLLAHTDDALFMKAFDEVAFPLIAAFDPDVMVTQLGADTFRTDPLTRLEVTTHAYSYIMRKLRALEIPWVGVGGGGYDQMNVARAWTIAWGVMNDREVSPRLPTSFVKLIAQLGYPHRMLLDAMHWAQDDDRNRALDAVEKSIAYVRKHVFPVLIGDYGKRHLT</sequence>
<dbReference type="GO" id="GO:0004407">
    <property type="term" value="F:histone deacetylase activity"/>
    <property type="evidence" value="ECO:0007669"/>
    <property type="project" value="InterPro"/>
</dbReference>
<dbReference type="Gene3D" id="3.40.800.20">
    <property type="entry name" value="Histone deacetylase domain"/>
    <property type="match status" value="1"/>
</dbReference>
<reference evidence="7 8" key="1">
    <citation type="submission" date="2019-04" db="EMBL/GenBank/DDBJ databases">
        <title>Geobacter oryzae sp. nov., ferric-reducing bacteria isolated from paddy soil.</title>
        <authorList>
            <person name="Xu Z."/>
            <person name="Masuda Y."/>
            <person name="Itoh H."/>
            <person name="Senoo K."/>
        </authorList>
    </citation>
    <scope>NUCLEOTIDE SEQUENCE [LARGE SCALE GENOMIC DNA]</scope>
    <source>
        <strain evidence="7 8">Red111</strain>
    </source>
</reference>
<evidence type="ECO:0000313" key="7">
    <source>
        <dbReference type="EMBL" id="TGU71313.1"/>
    </source>
</evidence>
<comment type="similarity">
    <text evidence="2">Belongs to the histone deacetylase family.</text>
</comment>
<dbReference type="Pfam" id="PF00850">
    <property type="entry name" value="Hist_deacetyl"/>
    <property type="match status" value="1"/>
</dbReference>
<dbReference type="InterPro" id="IPR023801">
    <property type="entry name" value="His_deacetylse_dom"/>
</dbReference>
<evidence type="ECO:0000259" key="6">
    <source>
        <dbReference type="Pfam" id="PF00850"/>
    </source>
</evidence>
<keyword evidence="4" id="KW-0006">Acetoin catabolism</keyword>
<dbReference type="EMBL" id="SRSC01000003">
    <property type="protein sequence ID" value="TGU71313.1"/>
    <property type="molecule type" value="Genomic_DNA"/>
</dbReference>
<comment type="pathway">
    <text evidence="1">Ketone degradation; acetoin degradation.</text>
</comment>
<evidence type="ECO:0000313" key="8">
    <source>
        <dbReference type="Proteomes" id="UP000306416"/>
    </source>
</evidence>
<evidence type="ECO:0000256" key="4">
    <source>
        <dbReference type="ARBA" id="ARBA00022627"/>
    </source>
</evidence>
<evidence type="ECO:0000256" key="5">
    <source>
        <dbReference type="ARBA" id="ARBA00022801"/>
    </source>
</evidence>
<accession>A0A4S1CDM7</accession>
<evidence type="ECO:0000256" key="2">
    <source>
        <dbReference type="ARBA" id="ARBA00005947"/>
    </source>
</evidence>
<organism evidence="7 8">
    <name type="scientific">Geomonas terrae</name>
    <dbReference type="NCBI Taxonomy" id="2562681"/>
    <lineage>
        <taxon>Bacteria</taxon>
        <taxon>Pseudomonadati</taxon>
        <taxon>Thermodesulfobacteriota</taxon>
        <taxon>Desulfuromonadia</taxon>
        <taxon>Geobacterales</taxon>
        <taxon>Geobacteraceae</taxon>
        <taxon>Geomonas</taxon>
    </lineage>
</organism>
<evidence type="ECO:0000256" key="1">
    <source>
        <dbReference type="ARBA" id="ARBA00005101"/>
    </source>
</evidence>
<dbReference type="GO" id="GO:0016787">
    <property type="term" value="F:hydrolase activity"/>
    <property type="evidence" value="ECO:0007669"/>
    <property type="project" value="UniProtKB-KW"/>
</dbReference>
<dbReference type="CDD" id="cd09994">
    <property type="entry name" value="HDAC_AcuC_like"/>
    <property type="match status" value="1"/>
</dbReference>